<protein>
    <recommendedName>
        <fullName evidence="3">Phage-Barnase-EndoU-ColicinE5/D-RelE like nuclease 2 domain-containing protein</fullName>
    </recommendedName>
</protein>
<reference evidence="1" key="1">
    <citation type="submission" date="2022-05" db="EMBL/GenBank/DDBJ databases">
        <title>Genome-based reclassification of Anoxybacillus salavatliensis Cihan et al. as a later heterotypic synonym of Anoxybacillus gonensis Belduz et al. 2003.</title>
        <authorList>
            <person name="Inan Bektas K."/>
            <person name="Guler H.I."/>
            <person name="Belduz A.O."/>
            <person name="Canakci S."/>
        </authorList>
    </citation>
    <scope>NUCLEOTIDE SEQUENCE</scope>
    <source>
        <strain evidence="1">NCIMB 13933</strain>
    </source>
</reference>
<keyword evidence="2" id="KW-1185">Reference proteome</keyword>
<sequence>MNYGKLSQPLILTGNTIIDKIINLELIFSNLFMDKDKRPLYRGKFIFFDMNKLYKGMQLMFPERFMHICSIEDKPAYTIFPCNNDIAYYLCQNKCVNTNALTDFQKINRSECPYRMSRIHWIPEVIQLANNSDPDITTWTKPEKDNNGNRIYKHYIRYESGTVDYVVILKEERKKGQVYMYKFMTGFPVFTKRNKIQFEKDYQKYANKKGATHSTRSK</sequence>
<dbReference type="RefSeq" id="WP_035064682.1">
    <property type="nucleotide sequence ID" value="NZ_CP012152.1"/>
</dbReference>
<dbReference type="EMBL" id="JAMOGB010000002">
    <property type="protein sequence ID" value="MDO0876758.1"/>
    <property type="molecule type" value="Genomic_DNA"/>
</dbReference>
<name>A0AAW7TDB3_9BACL</name>
<accession>A0AAW7TDB3</accession>
<dbReference type="AlphaFoldDB" id="A0AAW7TDB3"/>
<gene>
    <name evidence="1" type="ORF">NBU54_03555</name>
</gene>
<evidence type="ECO:0008006" key="3">
    <source>
        <dbReference type="Google" id="ProtNLM"/>
    </source>
</evidence>
<evidence type="ECO:0000313" key="2">
    <source>
        <dbReference type="Proteomes" id="UP001176117"/>
    </source>
</evidence>
<evidence type="ECO:0000313" key="1">
    <source>
        <dbReference type="EMBL" id="MDO0876758.1"/>
    </source>
</evidence>
<dbReference type="KEGG" id="agn:AFK25_02530"/>
<organism evidence="1 2">
    <name type="scientific">Anoxybacillus gonensis</name>
    <dbReference type="NCBI Taxonomy" id="198467"/>
    <lineage>
        <taxon>Bacteria</taxon>
        <taxon>Bacillati</taxon>
        <taxon>Bacillota</taxon>
        <taxon>Bacilli</taxon>
        <taxon>Bacillales</taxon>
        <taxon>Anoxybacillaceae</taxon>
        <taxon>Anoxybacillus</taxon>
    </lineage>
</organism>
<comment type="caution">
    <text evidence="1">The sequence shown here is derived from an EMBL/GenBank/DDBJ whole genome shotgun (WGS) entry which is preliminary data.</text>
</comment>
<proteinExistence type="predicted"/>
<dbReference type="Proteomes" id="UP001176117">
    <property type="component" value="Unassembled WGS sequence"/>
</dbReference>